<feature type="compositionally biased region" description="Polar residues" evidence="5">
    <location>
        <begin position="665"/>
        <end position="677"/>
    </location>
</feature>
<dbReference type="GO" id="GO:0004722">
    <property type="term" value="F:protein serine/threonine phosphatase activity"/>
    <property type="evidence" value="ECO:0007669"/>
    <property type="project" value="InterPro"/>
</dbReference>
<dbReference type="OrthoDB" id="10025511at2759"/>
<dbReference type="InterPro" id="IPR000222">
    <property type="entry name" value="PP2C_BS"/>
</dbReference>
<comment type="caution">
    <text evidence="7">The sequence shown here is derived from an EMBL/GenBank/DDBJ whole genome shotgun (WGS) entry which is preliminary data.</text>
</comment>
<evidence type="ECO:0000256" key="2">
    <source>
        <dbReference type="ARBA" id="ARBA00022801"/>
    </source>
</evidence>
<comment type="similarity">
    <text evidence="4">Belongs to the PP2C family.</text>
</comment>
<dbReference type="InterPro" id="IPR036457">
    <property type="entry name" value="PPM-type-like_dom_sf"/>
</dbReference>
<keyword evidence="3 4" id="KW-0904">Protein phosphatase</keyword>
<dbReference type="CDD" id="cd00143">
    <property type="entry name" value="PP2Cc"/>
    <property type="match status" value="1"/>
</dbReference>
<keyword evidence="8" id="KW-1185">Reference proteome</keyword>
<dbReference type="SMART" id="SM00332">
    <property type="entry name" value="PP2Cc"/>
    <property type="match status" value="1"/>
</dbReference>
<protein>
    <recommendedName>
        <fullName evidence="6">PPM-type phosphatase domain-containing protein</fullName>
    </recommendedName>
</protein>
<dbReference type="InterPro" id="IPR015655">
    <property type="entry name" value="PP2C"/>
</dbReference>
<dbReference type="FunFam" id="3.60.40.10:FF:000060">
    <property type="entry name" value="Protein phosphatase 2c"/>
    <property type="match status" value="1"/>
</dbReference>
<dbReference type="PROSITE" id="PS51746">
    <property type="entry name" value="PPM_2"/>
    <property type="match status" value="1"/>
</dbReference>
<dbReference type="Pfam" id="PF00481">
    <property type="entry name" value="PP2C"/>
    <property type="match status" value="1"/>
</dbReference>
<evidence type="ECO:0000256" key="4">
    <source>
        <dbReference type="RuleBase" id="RU003465"/>
    </source>
</evidence>
<dbReference type="Proteomes" id="UP000218231">
    <property type="component" value="Unassembled WGS sequence"/>
</dbReference>
<dbReference type="STRING" id="2018661.A0A2A2K360"/>
<evidence type="ECO:0000256" key="5">
    <source>
        <dbReference type="SAM" id="MobiDB-lite"/>
    </source>
</evidence>
<feature type="region of interest" description="Disordered" evidence="5">
    <location>
        <begin position="572"/>
        <end position="624"/>
    </location>
</feature>
<feature type="region of interest" description="Disordered" evidence="5">
    <location>
        <begin position="646"/>
        <end position="678"/>
    </location>
</feature>
<feature type="compositionally biased region" description="Basic and acidic residues" evidence="5">
    <location>
        <begin position="598"/>
        <end position="607"/>
    </location>
</feature>
<proteinExistence type="inferred from homology"/>
<feature type="domain" description="PPM-type phosphatase" evidence="6">
    <location>
        <begin position="38"/>
        <end position="350"/>
    </location>
</feature>
<name>A0A2A2K360_9BILA</name>
<evidence type="ECO:0000259" key="6">
    <source>
        <dbReference type="PROSITE" id="PS51746"/>
    </source>
</evidence>
<sequence length="1095" mass="121189">MSPEGLSTKRRPSCISLQKNDRGRAAVSKSNHFGTNLRVSVAASQGGRRYMEDRVMLETARNPDDSIKFSFFGIFDGHGGSEASEFVRAHLLKNIISNSLFESDDDNEILEAIRQGFLETHDKMRAVVDLWPRTASGYSSTAGTTASVVFIRNGKLYVGHVGDSAIYLGRNSEVNGNTRVTVETLTVDHKPERDEEKARIMEAGGAVAEKCGVVRVVWTRPIKGHSGPVRRSTPTERIPFLAVARSLGDLWSYCEATQTFAVSPEPDLEVIQLTGEEMFIVLASDGLTNVMAPLQLMAVVDEQEQINKQAKENDKGKLKYVNHSRVLLGMALDNWRTLRADNVSVLTVMFDEEPYCQNDLEGEPLNWSTLGLYDALRHYPRSIISVSDFEMRRIRTKLTPVIYTGAKDYNFFDTWYRGAGFVTHEDERIQNVMRMNRAVGGFDEDGNMIEDEEDEEKDELHGLRVAEEQGNEDFEIPTDTTPLKRTGLYASAEGNGNAASKTTSGSMFEVPPTIVYRPVHRAPLHSVIAPLRDSQNGNGISSMFSMEGSASYSLTAASTSVSVSRALSWRQQRVTEMEEEGSESDEEEPKKGNGPRGEVQEQRRAEGSRTSPRKGRSATKTAELQLKLTSPIKRCIRKRESGKVVRCITPDNNPTSTPPAEFQRLTRSATRSSSELTSPIRAKAEADYHNLTHQITPKKKKTMSREIAALLDLQKKLPPKNSYKEPLNKVDESAGRVTRSQSSSFVAATPSPVRVLARPSSRLKRSTPVSACSRANKIYKSNSDQAVPTTPESAITSRPSALTFPSSAVLFATPPTTSLTSQFAHPLSTNLLGSRKRPHQLIAVPTPQTRAASLVSTGATPALLRMSFSSPTGTRSSPTSGLSSPKIHSAPVTPSKISDCPVSSSRWSLNRLHSSPNSSSYSDSAALFNSSSTTDADEQPPSKIRRFYGFVRRLELSLLNPGEAIYIELGNSTEQLLPVAILSKAAIHNIVEGRGINEQFCGVSNDKFESCKYGIKPMRFDYDNDLKQRSFVIKRHFEKNEMTKYKESHGNRYTDGLDVFDGLSNRLLAFHNANSDDLRLLNVLLYRIYVSKQND</sequence>
<organism evidence="7 8">
    <name type="scientific">Diploscapter pachys</name>
    <dbReference type="NCBI Taxonomy" id="2018661"/>
    <lineage>
        <taxon>Eukaryota</taxon>
        <taxon>Metazoa</taxon>
        <taxon>Ecdysozoa</taxon>
        <taxon>Nematoda</taxon>
        <taxon>Chromadorea</taxon>
        <taxon>Rhabditida</taxon>
        <taxon>Rhabditina</taxon>
        <taxon>Rhabditomorpha</taxon>
        <taxon>Rhabditoidea</taxon>
        <taxon>Rhabditidae</taxon>
        <taxon>Diploscapter</taxon>
    </lineage>
</organism>
<feature type="compositionally biased region" description="Low complexity" evidence="5">
    <location>
        <begin position="867"/>
        <end position="885"/>
    </location>
</feature>
<dbReference type="InterPro" id="IPR001932">
    <property type="entry name" value="PPM-type_phosphatase-like_dom"/>
</dbReference>
<dbReference type="Gene3D" id="3.60.40.10">
    <property type="entry name" value="PPM-type phosphatase domain"/>
    <property type="match status" value="1"/>
</dbReference>
<dbReference type="PANTHER" id="PTHR47992">
    <property type="entry name" value="PROTEIN PHOSPHATASE"/>
    <property type="match status" value="1"/>
</dbReference>
<reference evidence="7 8" key="1">
    <citation type="journal article" date="2017" name="Curr. Biol.">
        <title>Genome architecture and evolution of a unichromosomal asexual nematode.</title>
        <authorList>
            <person name="Fradin H."/>
            <person name="Zegar C."/>
            <person name="Gutwein M."/>
            <person name="Lucas J."/>
            <person name="Kovtun M."/>
            <person name="Corcoran D."/>
            <person name="Baugh L.R."/>
            <person name="Kiontke K."/>
            <person name="Gunsalus K."/>
            <person name="Fitch D.H."/>
            <person name="Piano F."/>
        </authorList>
    </citation>
    <scope>NUCLEOTIDE SEQUENCE [LARGE SCALE GENOMIC DNA]</scope>
    <source>
        <strain evidence="7">PF1309</strain>
    </source>
</reference>
<evidence type="ECO:0000256" key="3">
    <source>
        <dbReference type="ARBA" id="ARBA00022912"/>
    </source>
</evidence>
<evidence type="ECO:0000313" key="8">
    <source>
        <dbReference type="Proteomes" id="UP000218231"/>
    </source>
</evidence>
<gene>
    <name evidence="7" type="ORF">WR25_09737</name>
</gene>
<dbReference type="AlphaFoldDB" id="A0A2A2K360"/>
<dbReference type="EMBL" id="LIAE01009762">
    <property type="protein sequence ID" value="PAV68375.1"/>
    <property type="molecule type" value="Genomic_DNA"/>
</dbReference>
<keyword evidence="1" id="KW-0479">Metal-binding</keyword>
<feature type="region of interest" description="Disordered" evidence="5">
    <location>
        <begin position="866"/>
        <end position="900"/>
    </location>
</feature>
<accession>A0A2A2K360</accession>
<dbReference type="GO" id="GO:0046872">
    <property type="term" value="F:metal ion binding"/>
    <property type="evidence" value="ECO:0007669"/>
    <property type="project" value="UniProtKB-KW"/>
</dbReference>
<keyword evidence="2 4" id="KW-0378">Hydrolase</keyword>
<evidence type="ECO:0000256" key="1">
    <source>
        <dbReference type="ARBA" id="ARBA00022723"/>
    </source>
</evidence>
<dbReference type="PROSITE" id="PS01032">
    <property type="entry name" value="PPM_1"/>
    <property type="match status" value="1"/>
</dbReference>
<dbReference type="SUPFAM" id="SSF81606">
    <property type="entry name" value="PP2C-like"/>
    <property type="match status" value="1"/>
</dbReference>
<feature type="compositionally biased region" description="Acidic residues" evidence="5">
    <location>
        <begin position="577"/>
        <end position="587"/>
    </location>
</feature>
<evidence type="ECO:0000313" key="7">
    <source>
        <dbReference type="EMBL" id="PAV68375.1"/>
    </source>
</evidence>